<keyword evidence="1" id="KW-0472">Membrane</keyword>
<keyword evidence="1" id="KW-1133">Transmembrane helix</keyword>
<dbReference type="EMBL" id="CACSLK010013932">
    <property type="protein sequence ID" value="CAA0816070.1"/>
    <property type="molecule type" value="Genomic_DNA"/>
</dbReference>
<dbReference type="OrthoDB" id="1277335at2759"/>
<feature type="transmembrane region" description="Helical" evidence="1">
    <location>
        <begin position="520"/>
        <end position="542"/>
    </location>
</feature>
<keyword evidence="1" id="KW-0812">Transmembrane</keyword>
<comment type="caution">
    <text evidence="2">The sequence shown here is derived from an EMBL/GenBank/DDBJ whole genome shotgun (WGS) entry which is preliminary data.</text>
</comment>
<accession>A0A9N7MUJ5</accession>
<dbReference type="Pfam" id="PF05056">
    <property type="entry name" value="DUF674"/>
    <property type="match status" value="1"/>
</dbReference>
<evidence type="ECO:0000313" key="2">
    <source>
        <dbReference type="EMBL" id="CAA0816070.1"/>
    </source>
</evidence>
<reference evidence="2" key="1">
    <citation type="submission" date="2019-12" db="EMBL/GenBank/DDBJ databases">
        <authorList>
            <person name="Scholes J."/>
        </authorList>
    </citation>
    <scope>NUCLEOTIDE SEQUENCE</scope>
</reference>
<protein>
    <submittedName>
        <fullName evidence="2">Uncharacterized protein</fullName>
    </submittedName>
</protein>
<dbReference type="PANTHER" id="PTHR33103:SF27">
    <property type="entry name" value="OS04G0594700 PROTEIN"/>
    <property type="match status" value="1"/>
</dbReference>
<dbReference type="AlphaFoldDB" id="A0A9N7MUJ5"/>
<sequence>MSDPKSFRFTLKAMINKQKTKVLYVEADNHFADVLLSFLALPLGTIIRVLKKHYGTEVPVLGSFTTLYNGLHDLDSGLFLTQDCKNLLLNPVSLSETECRRLKISVDDAQPTKYFKCGDINCSYSNFPDVSMYFSGLKCNCGKPLDEAIYMREEEDSKRGVFITSKVSLIISDDLQVLPSGTGSAVQILRKFGLIDTVGIEERNLTFRFNEIMDLLKGSLLSREPLTEIILGKKPNDYIAAKCEIGATRPVNQIGTCNVKDITVKAILQESTNKLLFVEAGDDFVELLFSLLALPLGGVECLFVSDTSLKNIDNLYKSVGIIMSGKYGWTVNHNLLQYKLPFCYYSKRHFFLPSSKDFPFLYFYPTVGKGFLSPLCYVGSSKGTLVSCYKFPEGQASCSSGIWSSSFSFSNWQASYVKGPAMYMVTDDLTVKPSTTASGLFVLSSLKIPLSDVKELKLRVGLEEAKSILKASLTSSCALTDGLINPLLFCSCAGNWRASSSQDQLSLLTVLMDEEEEVELVAVVEVVFTVIKIFLFFVQMYIQIFRPRGRKRTRASLDMEDRFMDLMESFCTNMDSQLAELVKRIGFRYDAEQKRKAIYEEISGMHFLSVEDKVRVCMYFCRNLKVKDLFSSISPENKTVMVRMILEGRL</sequence>
<evidence type="ECO:0000313" key="3">
    <source>
        <dbReference type="Proteomes" id="UP001153555"/>
    </source>
</evidence>
<gene>
    <name evidence="2" type="ORF">SHERM_15938</name>
</gene>
<dbReference type="InterPro" id="IPR007750">
    <property type="entry name" value="DUF674"/>
</dbReference>
<dbReference type="PANTHER" id="PTHR33103">
    <property type="entry name" value="OS01G0153900 PROTEIN"/>
    <property type="match status" value="1"/>
</dbReference>
<evidence type="ECO:0000256" key="1">
    <source>
        <dbReference type="SAM" id="Phobius"/>
    </source>
</evidence>
<organism evidence="2 3">
    <name type="scientific">Striga hermonthica</name>
    <name type="common">Purple witchweed</name>
    <name type="synonym">Buchnera hermonthica</name>
    <dbReference type="NCBI Taxonomy" id="68872"/>
    <lineage>
        <taxon>Eukaryota</taxon>
        <taxon>Viridiplantae</taxon>
        <taxon>Streptophyta</taxon>
        <taxon>Embryophyta</taxon>
        <taxon>Tracheophyta</taxon>
        <taxon>Spermatophyta</taxon>
        <taxon>Magnoliopsida</taxon>
        <taxon>eudicotyledons</taxon>
        <taxon>Gunneridae</taxon>
        <taxon>Pentapetalae</taxon>
        <taxon>asterids</taxon>
        <taxon>lamiids</taxon>
        <taxon>Lamiales</taxon>
        <taxon>Orobanchaceae</taxon>
        <taxon>Buchnereae</taxon>
        <taxon>Striga</taxon>
    </lineage>
</organism>
<name>A0A9N7MUJ5_STRHE</name>
<dbReference type="Proteomes" id="UP001153555">
    <property type="component" value="Unassembled WGS sequence"/>
</dbReference>
<keyword evidence="3" id="KW-1185">Reference proteome</keyword>
<proteinExistence type="predicted"/>